<proteinExistence type="predicted"/>
<dbReference type="InParanoid" id="E5A151"/>
<evidence type="ECO:0000313" key="2">
    <source>
        <dbReference type="Proteomes" id="UP000002668"/>
    </source>
</evidence>
<dbReference type="EMBL" id="FP929131">
    <property type="protein sequence ID" value="CBX97507.1"/>
    <property type="molecule type" value="Genomic_DNA"/>
</dbReference>
<sequence>MVNRLDLAIPAAQKAEIRIEACIVVKAVRVGGYYYY</sequence>
<keyword evidence="2" id="KW-1185">Reference proteome</keyword>
<dbReference type="Proteomes" id="UP000002668">
    <property type="component" value="Genome"/>
</dbReference>
<organism evidence="2">
    <name type="scientific">Leptosphaeria maculans (strain JN3 / isolate v23.1.3 / race Av1-4-5-6-7-8)</name>
    <name type="common">Blackleg fungus</name>
    <name type="synonym">Phoma lingam</name>
    <dbReference type="NCBI Taxonomy" id="985895"/>
    <lineage>
        <taxon>Eukaryota</taxon>
        <taxon>Fungi</taxon>
        <taxon>Dikarya</taxon>
        <taxon>Ascomycota</taxon>
        <taxon>Pezizomycotina</taxon>
        <taxon>Dothideomycetes</taxon>
        <taxon>Pleosporomycetidae</taxon>
        <taxon>Pleosporales</taxon>
        <taxon>Pleosporineae</taxon>
        <taxon>Leptosphaeriaceae</taxon>
        <taxon>Plenodomus</taxon>
        <taxon>Plenodomus lingam/Leptosphaeria maculans species complex</taxon>
    </lineage>
</organism>
<protein>
    <submittedName>
        <fullName evidence="1">Predicted protein</fullName>
    </submittedName>
</protein>
<accession>E5A151</accession>
<name>E5A151_LEPMJ</name>
<reference evidence="2" key="1">
    <citation type="journal article" date="2011" name="Nat. Commun.">
        <title>Effector diversification within compartments of the Leptosphaeria maculans genome affected by Repeat-Induced Point mutations.</title>
        <authorList>
            <person name="Rouxel T."/>
            <person name="Grandaubert J."/>
            <person name="Hane J.K."/>
            <person name="Hoede C."/>
            <person name="van de Wouw A.P."/>
            <person name="Couloux A."/>
            <person name="Dominguez V."/>
            <person name="Anthouard V."/>
            <person name="Bally P."/>
            <person name="Bourras S."/>
            <person name="Cozijnsen A.J."/>
            <person name="Ciuffetti L.M."/>
            <person name="Degrave A."/>
            <person name="Dilmaghani A."/>
            <person name="Duret L."/>
            <person name="Fudal I."/>
            <person name="Goodwin S.B."/>
            <person name="Gout L."/>
            <person name="Glaser N."/>
            <person name="Linglin J."/>
            <person name="Kema G.H.J."/>
            <person name="Lapalu N."/>
            <person name="Lawrence C.B."/>
            <person name="May K."/>
            <person name="Meyer M."/>
            <person name="Ollivier B."/>
            <person name="Poulain J."/>
            <person name="Schoch C.L."/>
            <person name="Simon A."/>
            <person name="Spatafora J.W."/>
            <person name="Stachowiak A."/>
            <person name="Turgeon B.G."/>
            <person name="Tyler B.M."/>
            <person name="Vincent D."/>
            <person name="Weissenbach J."/>
            <person name="Amselem J."/>
            <person name="Quesneville H."/>
            <person name="Oliver R.P."/>
            <person name="Wincker P."/>
            <person name="Balesdent M.-H."/>
            <person name="Howlett B.J."/>
        </authorList>
    </citation>
    <scope>NUCLEOTIDE SEQUENCE [LARGE SCALE GENOMIC DNA]</scope>
    <source>
        <strain evidence="2">JN3 / isolate v23.1.3 / race Av1-4-5-6-7-8</strain>
    </source>
</reference>
<gene>
    <name evidence="1" type="ORF">LEMA_uP106380.1</name>
</gene>
<dbReference type="AlphaFoldDB" id="E5A151"/>
<dbReference type="HOGENOM" id="CLU_3359864_0_0_1"/>
<dbReference type="VEuPathDB" id="FungiDB:LEMA_uP106380.1"/>
<evidence type="ECO:0000313" key="1">
    <source>
        <dbReference type="EMBL" id="CBX97507.1"/>
    </source>
</evidence>